<feature type="domain" description="Coenzyme Q-binding protein COQ10 START" evidence="4">
    <location>
        <begin position="2"/>
        <end position="121"/>
    </location>
</feature>
<dbReference type="Proteomes" id="UP000887565">
    <property type="component" value="Unplaced"/>
</dbReference>
<comment type="similarity">
    <text evidence="1">Belongs to the COQ10 family.</text>
</comment>
<dbReference type="AlphaFoldDB" id="A0A915JN48"/>
<protein>
    <submittedName>
        <fullName evidence="6">Coenzyme Q-binding protein COQ10 START domain-containing protein</fullName>
    </submittedName>
</protein>
<keyword evidence="5" id="KW-1185">Reference proteome</keyword>
<dbReference type="InterPro" id="IPR005031">
    <property type="entry name" value="COQ10_START"/>
</dbReference>
<dbReference type="OMA" id="MEQMYNI"/>
<dbReference type="PANTHER" id="PTHR12901">
    <property type="entry name" value="SPERM PROTEIN HOMOLOG"/>
    <property type="match status" value="1"/>
</dbReference>
<dbReference type="InterPro" id="IPR023393">
    <property type="entry name" value="START-like_dom_sf"/>
</dbReference>
<dbReference type="GO" id="GO:0048039">
    <property type="term" value="F:ubiquinone binding"/>
    <property type="evidence" value="ECO:0007669"/>
    <property type="project" value="InterPro"/>
</dbReference>
<comment type="function">
    <text evidence="3">Required for the function of coenzyme Q in the respiratory chain. May serve as a chaperone or may be involved in the transport of Q6 from its site of synthesis to the catalytic sites of the respiratory complexes.</text>
</comment>
<dbReference type="SUPFAM" id="SSF55961">
    <property type="entry name" value="Bet v1-like"/>
    <property type="match status" value="1"/>
</dbReference>
<proteinExistence type="inferred from homology"/>
<evidence type="ECO:0000256" key="1">
    <source>
        <dbReference type="ARBA" id="ARBA00006885"/>
    </source>
</evidence>
<dbReference type="GO" id="GO:0005739">
    <property type="term" value="C:mitochondrion"/>
    <property type="evidence" value="ECO:0007669"/>
    <property type="project" value="TreeGrafter"/>
</dbReference>
<accession>A0A915JN48</accession>
<organism evidence="5 6">
    <name type="scientific">Romanomermis culicivorax</name>
    <name type="common">Nematode worm</name>
    <dbReference type="NCBI Taxonomy" id="13658"/>
    <lineage>
        <taxon>Eukaryota</taxon>
        <taxon>Metazoa</taxon>
        <taxon>Ecdysozoa</taxon>
        <taxon>Nematoda</taxon>
        <taxon>Enoplea</taxon>
        <taxon>Dorylaimia</taxon>
        <taxon>Mermithida</taxon>
        <taxon>Mermithoidea</taxon>
        <taxon>Mermithidae</taxon>
        <taxon>Romanomermis</taxon>
    </lineage>
</organism>
<dbReference type="WBParaSite" id="nRc.2.0.1.t27659-RA">
    <property type="protein sequence ID" value="nRc.2.0.1.t27659-RA"/>
    <property type="gene ID" value="nRc.2.0.1.g27659"/>
</dbReference>
<evidence type="ECO:0000259" key="4">
    <source>
        <dbReference type="Pfam" id="PF03364"/>
    </source>
</evidence>
<dbReference type="PANTHER" id="PTHR12901:SF10">
    <property type="entry name" value="COENZYME Q-BINDING PROTEIN COQ10, MITOCHONDRIAL"/>
    <property type="match status" value="1"/>
</dbReference>
<evidence type="ECO:0000256" key="3">
    <source>
        <dbReference type="ARBA" id="ARBA00024947"/>
    </source>
</evidence>
<dbReference type="Pfam" id="PF03364">
    <property type="entry name" value="Polyketide_cyc"/>
    <property type="match status" value="1"/>
</dbReference>
<dbReference type="InterPro" id="IPR044996">
    <property type="entry name" value="COQ10-like"/>
</dbReference>
<dbReference type="Gene3D" id="3.30.530.20">
    <property type="match status" value="1"/>
</dbReference>
<reference evidence="6" key="1">
    <citation type="submission" date="2022-11" db="UniProtKB">
        <authorList>
            <consortium name="WormBaseParasite"/>
        </authorList>
    </citation>
    <scope>IDENTIFICATION</scope>
</reference>
<name>A0A915JN48_ROMCU</name>
<sequence length="127" mass="13879">MEQMYNIVADVDKYSEFVPWCKKSRVINKQGEASAQADLTVGFPPIVESYRSNLTLKKPELVMSVCADGKLFETLITTWKFSPGVVGNSQSCTLKFSVSINLTCLASRFVAASGVSANAAFLRVNLC</sequence>
<evidence type="ECO:0000313" key="5">
    <source>
        <dbReference type="Proteomes" id="UP000887565"/>
    </source>
</evidence>
<evidence type="ECO:0000313" key="6">
    <source>
        <dbReference type="WBParaSite" id="nRc.2.0.1.t27659-RA"/>
    </source>
</evidence>
<comment type="subunit">
    <text evidence="2">Interacts with coenzyme Q.</text>
</comment>
<dbReference type="GO" id="GO:0045333">
    <property type="term" value="P:cellular respiration"/>
    <property type="evidence" value="ECO:0007669"/>
    <property type="project" value="InterPro"/>
</dbReference>
<dbReference type="CDD" id="cd07813">
    <property type="entry name" value="COQ10p_like"/>
    <property type="match status" value="1"/>
</dbReference>
<evidence type="ECO:0000256" key="2">
    <source>
        <dbReference type="ARBA" id="ARBA00011814"/>
    </source>
</evidence>